<evidence type="ECO:0000313" key="1">
    <source>
        <dbReference type="EMBL" id="AIC96189.1"/>
    </source>
</evidence>
<protein>
    <submittedName>
        <fullName evidence="1">Nucleotidyltransferase</fullName>
    </submittedName>
</protein>
<dbReference type="HOGENOM" id="CLU_077915_0_0_9"/>
<dbReference type="Proteomes" id="UP000027142">
    <property type="component" value="Chromosome"/>
</dbReference>
<dbReference type="Gene3D" id="3.30.460.10">
    <property type="entry name" value="Beta Polymerase, domain 2"/>
    <property type="match status" value="1"/>
</dbReference>
<dbReference type="CDD" id="cd05403">
    <property type="entry name" value="NT_KNTase_like"/>
    <property type="match status" value="1"/>
</dbReference>
<evidence type="ECO:0000313" key="2">
    <source>
        <dbReference type="Proteomes" id="UP000027142"/>
    </source>
</evidence>
<keyword evidence="1" id="KW-0808">Transferase</keyword>
<dbReference type="SUPFAM" id="SSF81301">
    <property type="entry name" value="Nucleotidyltransferase"/>
    <property type="match status" value="1"/>
</dbReference>
<name>A0A060M7Y4_9BACI</name>
<organism evidence="1 2">
    <name type="scientific">Shouchella lehensis G1</name>
    <dbReference type="NCBI Taxonomy" id="1246626"/>
    <lineage>
        <taxon>Bacteria</taxon>
        <taxon>Bacillati</taxon>
        <taxon>Bacillota</taxon>
        <taxon>Bacilli</taxon>
        <taxon>Bacillales</taxon>
        <taxon>Bacillaceae</taxon>
        <taxon>Shouchella</taxon>
    </lineage>
</organism>
<dbReference type="OrthoDB" id="43980at2"/>
<dbReference type="InterPro" id="IPR043519">
    <property type="entry name" value="NT_sf"/>
</dbReference>
<dbReference type="KEGG" id="ble:BleG1_3642"/>
<dbReference type="GO" id="GO:0016740">
    <property type="term" value="F:transferase activity"/>
    <property type="evidence" value="ECO:0007669"/>
    <property type="project" value="UniProtKB-KW"/>
</dbReference>
<proteinExistence type="predicted"/>
<gene>
    <name evidence="1" type="ORF">BleG1_3642</name>
</gene>
<dbReference type="EMBL" id="CP003923">
    <property type="protein sequence ID" value="AIC96189.1"/>
    <property type="molecule type" value="Genomic_DNA"/>
</dbReference>
<reference evidence="1 2" key="1">
    <citation type="journal article" date="2014" name="Gene">
        <title>A comparative genomic analysis of the alkalitolerant soil bacterium Bacillus lehensis G1.</title>
        <authorList>
            <person name="Noor Y.M."/>
            <person name="Samsulrizal N.H."/>
            <person name="Jema'on N.A."/>
            <person name="Low K.O."/>
            <person name="Ramli A.N."/>
            <person name="Alias N.I."/>
            <person name="Damis S.I."/>
            <person name="Fuzi S.F."/>
            <person name="Isa M.N."/>
            <person name="Murad A.M."/>
            <person name="Raih M.F."/>
            <person name="Bakar F.D."/>
            <person name="Najimudin N."/>
            <person name="Mahadi N.M."/>
            <person name="Illias R.M."/>
        </authorList>
    </citation>
    <scope>NUCLEOTIDE SEQUENCE [LARGE SCALE GENOMIC DNA]</scope>
    <source>
        <strain evidence="1 2">G1</strain>
    </source>
</reference>
<sequence>MIDRTKAIKTAKELVAYRFPACELALLAGSVARNEHTKTSDLDMIVFDNHVSSSFRESRYHDSWPVEWFVHSTTSFRVVFEADQQSASPTMQRMIVDGLVLVNRTHDFYERLKAESELVLQKGPDPWSSQTQKEKRYFLTDTLEDLIGEHRKRELFFIVNHLMEQLGEFVLRMNGHWIGQSKWLYRCLYAYDSHFAESFYQAFEYFYQTGRKEKVIGLTQHVLDEAGGPLFDGFSLGKNNYAT</sequence>
<dbReference type="PATRIC" id="fig|1246626.3.peg.3633"/>
<accession>A0A060M7Y4</accession>
<dbReference type="eggNOG" id="COG1708">
    <property type="taxonomic scope" value="Bacteria"/>
</dbReference>
<keyword evidence="2" id="KW-1185">Reference proteome</keyword>
<dbReference type="RefSeq" id="WP_038483892.1">
    <property type="nucleotide sequence ID" value="NZ_CP003923.1"/>
</dbReference>
<dbReference type="AlphaFoldDB" id="A0A060M7Y4"/>
<dbReference type="STRING" id="1246626.BleG1_3642"/>